<dbReference type="Proteomes" id="UP000316476">
    <property type="component" value="Unassembled WGS sequence"/>
</dbReference>
<dbReference type="RefSeq" id="WP_146416569.1">
    <property type="nucleotide sequence ID" value="NZ_SJPZ01000007.1"/>
</dbReference>
<organism evidence="1 2">
    <name type="scientific">Crateriforma conspicua</name>
    <dbReference type="NCBI Taxonomy" id="2527996"/>
    <lineage>
        <taxon>Bacteria</taxon>
        <taxon>Pseudomonadati</taxon>
        <taxon>Planctomycetota</taxon>
        <taxon>Planctomycetia</taxon>
        <taxon>Planctomycetales</taxon>
        <taxon>Planctomycetaceae</taxon>
        <taxon>Crateriforma</taxon>
    </lineage>
</organism>
<evidence type="ECO:0000313" key="1">
    <source>
        <dbReference type="EMBL" id="TWU59549.1"/>
    </source>
</evidence>
<reference evidence="1 2" key="1">
    <citation type="submission" date="2019-02" db="EMBL/GenBank/DDBJ databases">
        <title>Deep-cultivation of Planctomycetes and their phenomic and genomic characterization uncovers novel biology.</title>
        <authorList>
            <person name="Wiegand S."/>
            <person name="Jogler M."/>
            <person name="Boedeker C."/>
            <person name="Pinto D."/>
            <person name="Vollmers J."/>
            <person name="Rivas-Marin E."/>
            <person name="Kohn T."/>
            <person name="Peeters S.H."/>
            <person name="Heuer A."/>
            <person name="Rast P."/>
            <person name="Oberbeckmann S."/>
            <person name="Bunk B."/>
            <person name="Jeske O."/>
            <person name="Meyerdierks A."/>
            <person name="Storesund J.E."/>
            <person name="Kallscheuer N."/>
            <person name="Luecker S."/>
            <person name="Lage O.M."/>
            <person name="Pohl T."/>
            <person name="Merkel B.J."/>
            <person name="Hornburger P."/>
            <person name="Mueller R.-W."/>
            <person name="Bruemmer F."/>
            <person name="Labrenz M."/>
            <person name="Spormann A.M."/>
            <person name="Op Den Camp H."/>
            <person name="Overmann J."/>
            <person name="Amann R."/>
            <person name="Jetten M.S.M."/>
            <person name="Mascher T."/>
            <person name="Medema M.H."/>
            <person name="Devos D.P."/>
            <person name="Kaster A.-K."/>
            <person name="Ovreas L."/>
            <person name="Rohde M."/>
            <person name="Galperin M.Y."/>
            <person name="Jogler C."/>
        </authorList>
    </citation>
    <scope>NUCLEOTIDE SEQUENCE [LARGE SCALE GENOMIC DNA]</scope>
    <source>
        <strain evidence="1 2">V7</strain>
    </source>
</reference>
<proteinExistence type="predicted"/>
<dbReference type="EMBL" id="SJPZ01000007">
    <property type="protein sequence ID" value="TWU59549.1"/>
    <property type="molecule type" value="Genomic_DNA"/>
</dbReference>
<sequence>MSEDKSQTLRSRPVDHVTSVVKGAIGAVPIAGPLLAEIAGTLIPNQRVDRLAKFAERLGERLSDIEDDKLRANLTDENFTDAVEESLRQAARSTSDERRQYIANLLASGINLDNLDFIETKHLLRLLGEINDIEVIWLRAYYGWHWGQRDSAFHERHATILEPAVAYLGSSQDEIDRASMQESYKLHLESLGLLRSRIRFDNKTKLPEFDKNEGFKKSGFEITPLGQLLVRYIDMIPSDAEA</sequence>
<evidence type="ECO:0000313" key="2">
    <source>
        <dbReference type="Proteomes" id="UP000316476"/>
    </source>
</evidence>
<gene>
    <name evidence="1" type="ORF">V7x_55650</name>
</gene>
<dbReference type="AlphaFoldDB" id="A0A5C6FIS2"/>
<dbReference type="OrthoDB" id="1493009at2"/>
<accession>A0A5C6FIS2</accession>
<comment type="caution">
    <text evidence="1">The sequence shown here is derived from an EMBL/GenBank/DDBJ whole genome shotgun (WGS) entry which is preliminary data.</text>
</comment>
<protein>
    <recommendedName>
        <fullName evidence="3">DUF4393 domain-containing protein</fullName>
    </recommendedName>
</protein>
<name>A0A5C6FIS2_9PLAN</name>
<evidence type="ECO:0008006" key="3">
    <source>
        <dbReference type="Google" id="ProtNLM"/>
    </source>
</evidence>